<organism evidence="1 2">
    <name type="scientific">Longimycelium tulufanense</name>
    <dbReference type="NCBI Taxonomy" id="907463"/>
    <lineage>
        <taxon>Bacteria</taxon>
        <taxon>Bacillati</taxon>
        <taxon>Actinomycetota</taxon>
        <taxon>Actinomycetes</taxon>
        <taxon>Pseudonocardiales</taxon>
        <taxon>Pseudonocardiaceae</taxon>
        <taxon>Longimycelium</taxon>
    </lineage>
</organism>
<proteinExistence type="predicted"/>
<name>A0A8J3CDV5_9PSEU</name>
<accession>A0A8J3CDV5</accession>
<evidence type="ECO:0000313" key="2">
    <source>
        <dbReference type="Proteomes" id="UP000637578"/>
    </source>
</evidence>
<protein>
    <submittedName>
        <fullName evidence="1">Uncharacterized protein</fullName>
    </submittedName>
</protein>
<dbReference type="EMBL" id="BMMK01000045">
    <property type="protein sequence ID" value="GGM79881.1"/>
    <property type="molecule type" value="Genomic_DNA"/>
</dbReference>
<gene>
    <name evidence="1" type="ORF">GCM10012275_58100</name>
</gene>
<dbReference type="AlphaFoldDB" id="A0A8J3CDV5"/>
<comment type="caution">
    <text evidence="1">The sequence shown here is derived from an EMBL/GenBank/DDBJ whole genome shotgun (WGS) entry which is preliminary data.</text>
</comment>
<keyword evidence="2" id="KW-1185">Reference proteome</keyword>
<dbReference type="RefSeq" id="WP_189061625.1">
    <property type="nucleotide sequence ID" value="NZ_BMMK01000045.1"/>
</dbReference>
<evidence type="ECO:0000313" key="1">
    <source>
        <dbReference type="EMBL" id="GGM79881.1"/>
    </source>
</evidence>
<reference evidence="1" key="2">
    <citation type="submission" date="2020-09" db="EMBL/GenBank/DDBJ databases">
        <authorList>
            <person name="Sun Q."/>
            <person name="Zhou Y."/>
        </authorList>
    </citation>
    <scope>NUCLEOTIDE SEQUENCE</scope>
    <source>
        <strain evidence="1">CGMCC 4.5737</strain>
    </source>
</reference>
<dbReference type="Proteomes" id="UP000637578">
    <property type="component" value="Unassembled WGS sequence"/>
</dbReference>
<reference evidence="1" key="1">
    <citation type="journal article" date="2014" name="Int. J. Syst. Evol. Microbiol.">
        <title>Complete genome sequence of Corynebacterium casei LMG S-19264T (=DSM 44701T), isolated from a smear-ripened cheese.</title>
        <authorList>
            <consortium name="US DOE Joint Genome Institute (JGI-PGF)"/>
            <person name="Walter F."/>
            <person name="Albersmeier A."/>
            <person name="Kalinowski J."/>
            <person name="Ruckert C."/>
        </authorList>
    </citation>
    <scope>NUCLEOTIDE SEQUENCE</scope>
    <source>
        <strain evidence="1">CGMCC 4.5737</strain>
    </source>
</reference>
<sequence>MSRALPIDRDQLRAALRELLDGDPRQPAARPAVLAAVAAARQRHRDAHGAYAVDGHLIDHPARLTALAQELGDVACQLGPNAVEDPDMLHDELIEVAAVALAWLDHLDELDGAPF</sequence>